<dbReference type="AlphaFoldDB" id="A0A401P5F2"/>
<keyword evidence="2" id="KW-1185">Reference proteome</keyword>
<accession>A0A401P5F2</accession>
<proteinExistence type="predicted"/>
<protein>
    <submittedName>
        <fullName evidence="1">Uncharacterized protein</fullName>
    </submittedName>
</protein>
<gene>
    <name evidence="1" type="ORF">scyTo_0000855</name>
</gene>
<name>A0A401P5F2_SCYTO</name>
<reference evidence="1 2" key="1">
    <citation type="journal article" date="2018" name="Nat. Ecol. Evol.">
        <title>Shark genomes provide insights into elasmobranch evolution and the origin of vertebrates.</title>
        <authorList>
            <person name="Hara Y"/>
            <person name="Yamaguchi K"/>
            <person name="Onimaru K"/>
            <person name="Kadota M"/>
            <person name="Koyanagi M"/>
            <person name="Keeley SD"/>
            <person name="Tatsumi K"/>
            <person name="Tanaka K"/>
            <person name="Motone F"/>
            <person name="Kageyama Y"/>
            <person name="Nozu R"/>
            <person name="Adachi N"/>
            <person name="Nishimura O"/>
            <person name="Nakagawa R"/>
            <person name="Tanegashima C"/>
            <person name="Kiyatake I"/>
            <person name="Matsumoto R"/>
            <person name="Murakumo K"/>
            <person name="Nishida K"/>
            <person name="Terakita A"/>
            <person name="Kuratani S"/>
            <person name="Sato K"/>
            <person name="Hyodo S Kuraku.S."/>
        </authorList>
    </citation>
    <scope>NUCLEOTIDE SEQUENCE [LARGE SCALE GENOMIC DNA]</scope>
</reference>
<evidence type="ECO:0000313" key="2">
    <source>
        <dbReference type="Proteomes" id="UP000288216"/>
    </source>
</evidence>
<evidence type="ECO:0000313" key="1">
    <source>
        <dbReference type="EMBL" id="GCB68310.1"/>
    </source>
</evidence>
<sequence length="95" mass="10071">MNDLLWAAQEKAAQNHQEWEKTGGVFLDLRILELAGELQERTLGGGMVTRVSGQTEGCPIPGSSCGSDRLPIGAQSPLAGSLLPMQLLNQLLEAG</sequence>
<comment type="caution">
    <text evidence="1">The sequence shown here is derived from an EMBL/GenBank/DDBJ whole genome shotgun (WGS) entry which is preliminary data.</text>
</comment>
<dbReference type="Proteomes" id="UP000288216">
    <property type="component" value="Unassembled WGS sequence"/>
</dbReference>
<organism evidence="1 2">
    <name type="scientific">Scyliorhinus torazame</name>
    <name type="common">Cloudy catshark</name>
    <name type="synonym">Catulus torazame</name>
    <dbReference type="NCBI Taxonomy" id="75743"/>
    <lineage>
        <taxon>Eukaryota</taxon>
        <taxon>Metazoa</taxon>
        <taxon>Chordata</taxon>
        <taxon>Craniata</taxon>
        <taxon>Vertebrata</taxon>
        <taxon>Chondrichthyes</taxon>
        <taxon>Elasmobranchii</taxon>
        <taxon>Galeomorphii</taxon>
        <taxon>Galeoidea</taxon>
        <taxon>Carcharhiniformes</taxon>
        <taxon>Scyliorhinidae</taxon>
        <taxon>Scyliorhinus</taxon>
    </lineage>
</organism>
<dbReference type="EMBL" id="BFAA01000177">
    <property type="protein sequence ID" value="GCB68310.1"/>
    <property type="molecule type" value="Genomic_DNA"/>
</dbReference>